<feature type="transmembrane region" description="Helical" evidence="5">
    <location>
        <begin position="679"/>
        <end position="698"/>
    </location>
</feature>
<dbReference type="InterPro" id="IPR013783">
    <property type="entry name" value="Ig-like_fold"/>
</dbReference>
<keyword evidence="3" id="KW-0804">Transcription</keyword>
<feature type="domain" description="HTH araC/xylS-type" evidence="7">
    <location>
        <begin position="1128"/>
        <end position="1227"/>
    </location>
</feature>
<evidence type="ECO:0000256" key="3">
    <source>
        <dbReference type="ARBA" id="ARBA00023163"/>
    </source>
</evidence>
<evidence type="ECO:0000259" key="7">
    <source>
        <dbReference type="PROSITE" id="PS01124"/>
    </source>
</evidence>
<name>A0ABV8HAA7_9FLAO</name>
<sequence>MMKHIIPTKIALLFVLFSHTLLAQQMKFKTLTTDEGLSNNSVNDIISDEDGRLWIATWDGLNVYDGNQIQVFKHQFQDSTSIAGNVILAFKKDKNGRIWMLNDNNSISYYQGDGVFKNFKLDQNAENLRLTKSGEIAVKTSNSYFAWQNNHFQAISGAALQTENSYKPLQKLLEDQFPNVLVNDVLKDREGNIWYASRKNGLFFIANTPQNLNNQQITQYTYDPYSPYSFASNEIEKLYEDDFGNIWLAHKDGGISMTYRGAEQITTVTPHPKRYPHLPNETIRGITKDQSGSVWLGYYNHGLFYFSKKTNCYVPFSIQEALLNSDWNRIRSLYTDSEGIIWVGTYAGIIKIENHQYSLISAEDFENFPANRNYSFFEDSVDLWIACWGGVAKYNRKSKRFEEFKHQEELASFHVRQLIKKDDTLVLATEHSGVIFFSTEKGILKTLDTENGLLGNSVYSLYQDSTNDGLWIATLGGISIYKNSEGITKNLTETDGLPSHMVYSLLANGNEVWISTTKGIAFINKKSYAIKQLPKEQGWQAQEFSEGASFQDAKGTLFFGGINGLSFFQPDAYHYTKKPTKFFLKVDGKENYSAEFTKEYHQNSVAVTITPISYTGLPQTIWYKLEGADSDWKAFKNSEIVYRHLQPGDYSFKITSNKKEDQATQYFQLHIEKPFYQTFWFYAACIVLLILIGICFSVRRNRVAKKIRNQLEKNIEERTAVIASQKKELVDANKNLEQKNAEIAKQKEKLLALHRDVKNKDFEVEKFQTFFLSDFKSKLNKIVALLKSEENDTKSVENELTKLIEDISEWDYLDQISELGESVPVQIDFEGFITKIYQQISDNQYNTETSYKFSKISVDILVALDVLRFRLLLRYLIIEVFKYSGSNEKCHLQTSLHANKAIVELKASSELLKKEWQNITNFSPYYKAFQLLLKEISGEIEVKFTEDLEITLQIPVTSVKNQSEASGVLQYKHLQQPNNDDKSYMLVYCEEDDISFLSQLLNSKDRALLFEHDLHGITSAIHQCYVETIIIYNIPFSNDFEQVLHQPALQRIPSLYISETISLSIEERAIENGINAIANLPTSSDLLNKKIAMITNSQKQAYSTKIDRITEKLDRENVVLNPHEKTVKKALKIIEEELDNPQFNVDSLFKRLEISRTKVYRVFKEILQQSPSDVIINLRLQKAENLLLTGNLNISEISFECGFNDPKYFSRLFKKHYGESPKRYKKHIQNTLQDY</sequence>
<keyword evidence="1" id="KW-0805">Transcription regulation</keyword>
<proteinExistence type="predicted"/>
<evidence type="ECO:0000256" key="6">
    <source>
        <dbReference type="SAM" id="SignalP"/>
    </source>
</evidence>
<dbReference type="Pfam" id="PF07494">
    <property type="entry name" value="Reg_prop"/>
    <property type="match status" value="3"/>
</dbReference>
<evidence type="ECO:0000256" key="5">
    <source>
        <dbReference type="SAM" id="Phobius"/>
    </source>
</evidence>
<dbReference type="InterPro" id="IPR018062">
    <property type="entry name" value="HTH_AraC-typ_CS"/>
</dbReference>
<reference evidence="9" key="1">
    <citation type="journal article" date="2019" name="Int. J. Syst. Evol. Microbiol.">
        <title>The Global Catalogue of Microorganisms (GCM) 10K type strain sequencing project: providing services to taxonomists for standard genome sequencing and annotation.</title>
        <authorList>
            <consortium name="The Broad Institute Genomics Platform"/>
            <consortium name="The Broad Institute Genome Sequencing Center for Infectious Disease"/>
            <person name="Wu L."/>
            <person name="Ma J."/>
        </authorList>
    </citation>
    <scope>NUCLEOTIDE SEQUENCE [LARGE SCALE GENOMIC DNA]</scope>
    <source>
        <strain evidence="9">CECT 9128</strain>
    </source>
</reference>
<dbReference type="InterPro" id="IPR020449">
    <property type="entry name" value="Tscrpt_reg_AraC-type_HTH"/>
</dbReference>
<evidence type="ECO:0000313" key="8">
    <source>
        <dbReference type="EMBL" id="MFC4027729.1"/>
    </source>
</evidence>
<dbReference type="SUPFAM" id="SSF63829">
    <property type="entry name" value="Calcium-dependent phosphotriesterase"/>
    <property type="match status" value="3"/>
</dbReference>
<dbReference type="PROSITE" id="PS01124">
    <property type="entry name" value="HTH_ARAC_FAMILY_2"/>
    <property type="match status" value="1"/>
</dbReference>
<dbReference type="EMBL" id="JBHSAS010000006">
    <property type="protein sequence ID" value="MFC4027729.1"/>
    <property type="molecule type" value="Genomic_DNA"/>
</dbReference>
<keyword evidence="5" id="KW-1133">Transmembrane helix</keyword>
<protein>
    <submittedName>
        <fullName evidence="8">Two-component regulator propeller domain-containing protein</fullName>
    </submittedName>
</protein>
<feature type="coiled-coil region" evidence="4">
    <location>
        <begin position="708"/>
        <end position="756"/>
    </location>
</feature>
<dbReference type="RefSeq" id="WP_290233447.1">
    <property type="nucleotide sequence ID" value="NZ_JAUFPZ010000002.1"/>
</dbReference>
<keyword evidence="5" id="KW-0812">Transmembrane</keyword>
<dbReference type="PROSITE" id="PS00041">
    <property type="entry name" value="HTH_ARAC_FAMILY_1"/>
    <property type="match status" value="1"/>
</dbReference>
<dbReference type="PANTHER" id="PTHR43280">
    <property type="entry name" value="ARAC-FAMILY TRANSCRIPTIONAL REGULATOR"/>
    <property type="match status" value="1"/>
</dbReference>
<dbReference type="Gene3D" id="2.130.10.10">
    <property type="entry name" value="YVTN repeat-like/Quinoprotein amine dehydrogenase"/>
    <property type="match status" value="3"/>
</dbReference>
<accession>A0ABV8HAA7</accession>
<dbReference type="InterPro" id="IPR015943">
    <property type="entry name" value="WD40/YVTN_repeat-like_dom_sf"/>
</dbReference>
<evidence type="ECO:0000256" key="1">
    <source>
        <dbReference type="ARBA" id="ARBA00023015"/>
    </source>
</evidence>
<dbReference type="Pfam" id="PF12833">
    <property type="entry name" value="HTH_18"/>
    <property type="match status" value="1"/>
</dbReference>
<keyword evidence="2" id="KW-0238">DNA-binding</keyword>
<feature type="chain" id="PRO_5045377187" evidence="6">
    <location>
        <begin position="24"/>
        <end position="1235"/>
    </location>
</feature>
<dbReference type="InterPro" id="IPR011110">
    <property type="entry name" value="Reg_prop"/>
</dbReference>
<comment type="caution">
    <text evidence="8">The sequence shown here is derived from an EMBL/GenBank/DDBJ whole genome shotgun (WGS) entry which is preliminary data.</text>
</comment>
<keyword evidence="4" id="KW-0175">Coiled coil</keyword>
<dbReference type="PANTHER" id="PTHR43280:SF2">
    <property type="entry name" value="HTH-TYPE TRANSCRIPTIONAL REGULATOR EXSA"/>
    <property type="match status" value="1"/>
</dbReference>
<evidence type="ECO:0000256" key="2">
    <source>
        <dbReference type="ARBA" id="ARBA00023125"/>
    </source>
</evidence>
<dbReference type="InterPro" id="IPR018060">
    <property type="entry name" value="HTH_AraC"/>
</dbReference>
<dbReference type="SMART" id="SM00342">
    <property type="entry name" value="HTH_ARAC"/>
    <property type="match status" value="1"/>
</dbReference>
<evidence type="ECO:0000256" key="4">
    <source>
        <dbReference type="SAM" id="Coils"/>
    </source>
</evidence>
<evidence type="ECO:0000313" key="9">
    <source>
        <dbReference type="Proteomes" id="UP001595793"/>
    </source>
</evidence>
<dbReference type="Gene3D" id="2.60.40.10">
    <property type="entry name" value="Immunoglobulins"/>
    <property type="match status" value="1"/>
</dbReference>
<dbReference type="InterPro" id="IPR009057">
    <property type="entry name" value="Homeodomain-like_sf"/>
</dbReference>
<dbReference type="PRINTS" id="PR00032">
    <property type="entry name" value="HTHARAC"/>
</dbReference>
<feature type="signal peptide" evidence="6">
    <location>
        <begin position="1"/>
        <end position="23"/>
    </location>
</feature>
<keyword evidence="9" id="KW-1185">Reference proteome</keyword>
<keyword evidence="6" id="KW-0732">Signal</keyword>
<gene>
    <name evidence="8" type="ORF">ACFOS1_09970</name>
</gene>
<dbReference type="Proteomes" id="UP001595793">
    <property type="component" value="Unassembled WGS sequence"/>
</dbReference>
<organism evidence="8 9">
    <name type="scientific">Zunongwangia endophytica</name>
    <dbReference type="NCBI Taxonomy" id="1808945"/>
    <lineage>
        <taxon>Bacteria</taxon>
        <taxon>Pseudomonadati</taxon>
        <taxon>Bacteroidota</taxon>
        <taxon>Flavobacteriia</taxon>
        <taxon>Flavobacteriales</taxon>
        <taxon>Flavobacteriaceae</taxon>
        <taxon>Zunongwangia</taxon>
    </lineage>
</organism>
<dbReference type="SUPFAM" id="SSF46689">
    <property type="entry name" value="Homeodomain-like"/>
    <property type="match status" value="1"/>
</dbReference>
<dbReference type="Gene3D" id="1.10.10.60">
    <property type="entry name" value="Homeodomain-like"/>
    <property type="match status" value="1"/>
</dbReference>
<keyword evidence="5" id="KW-0472">Membrane</keyword>